<keyword evidence="1" id="KW-0812">Transmembrane</keyword>
<name>A0ABX8GZB8_9BACT</name>
<feature type="transmembrane region" description="Helical" evidence="1">
    <location>
        <begin position="348"/>
        <end position="367"/>
    </location>
</feature>
<accession>A0ABX8GZB8</accession>
<dbReference type="PANTHER" id="PTHR36927">
    <property type="entry name" value="BLR4337 PROTEIN"/>
    <property type="match status" value="1"/>
</dbReference>
<dbReference type="InterPro" id="IPR002656">
    <property type="entry name" value="Acyl_transf_3_dom"/>
</dbReference>
<keyword evidence="1" id="KW-0472">Membrane</keyword>
<feature type="transmembrane region" description="Helical" evidence="1">
    <location>
        <begin position="150"/>
        <end position="172"/>
    </location>
</feature>
<evidence type="ECO:0000313" key="3">
    <source>
        <dbReference type="EMBL" id="QWG08285.1"/>
    </source>
</evidence>
<evidence type="ECO:0000313" key="4">
    <source>
        <dbReference type="Proteomes" id="UP000682802"/>
    </source>
</evidence>
<protein>
    <submittedName>
        <fullName evidence="3">Acyltransferase family protein</fullName>
    </submittedName>
</protein>
<gene>
    <name evidence="3" type="ORF">KM029_04940</name>
</gene>
<keyword evidence="3" id="KW-0012">Acyltransferase</keyword>
<dbReference type="Pfam" id="PF01757">
    <property type="entry name" value="Acyl_transf_3"/>
    <property type="match status" value="1"/>
</dbReference>
<sequence length="395" mass="45528">MKNLIQNSERLHSLDALRGIMMLLGLIIHSAVTYGSADYGGAWRLKDPLTTHFANDYIALLIHVFRMPIFFLIAGFFGALLFYDKGTLGMLKNRFKRILLPFLVFLPILNFCLIIGFKYTMGVFDNDVTPFLSAIQIFENPLAFIPLSTFHLWFMYYLILISLFFVGFGLLFKTVPHVSELIKDKFSIVIQNPLLRLTLFPLCSYGVYLFIGIERVETSTSYIPDVNTFVFYSSFYLVGWLLFKSKEQLDSLKKWDWLSTILGCVLFSIQFFNYTSFGFQELIIINSFMGWLFCFGITGLFIRYASKHSARMRYISDASYWVYLVHLIFSAFLPGMIVNYPIPSTAKFLLVASITGIVCFTSYKYFVRGSFIGKFLNGKRYTSKKPSKMKQAPLN</sequence>
<evidence type="ECO:0000259" key="2">
    <source>
        <dbReference type="Pfam" id="PF01757"/>
    </source>
</evidence>
<dbReference type="PANTHER" id="PTHR36927:SF1">
    <property type="entry name" value="MDO-LIKE PROTEIN"/>
    <property type="match status" value="1"/>
</dbReference>
<feature type="transmembrane region" description="Helical" evidence="1">
    <location>
        <begin position="57"/>
        <end position="83"/>
    </location>
</feature>
<dbReference type="Proteomes" id="UP000682802">
    <property type="component" value="Chromosome 1"/>
</dbReference>
<feature type="transmembrane region" description="Helical" evidence="1">
    <location>
        <begin position="193"/>
        <end position="211"/>
    </location>
</feature>
<proteinExistence type="predicted"/>
<feature type="transmembrane region" description="Helical" evidence="1">
    <location>
        <begin position="20"/>
        <end position="37"/>
    </location>
</feature>
<feature type="transmembrane region" description="Helical" evidence="1">
    <location>
        <begin position="226"/>
        <end position="243"/>
    </location>
</feature>
<dbReference type="EMBL" id="CP076128">
    <property type="protein sequence ID" value="QWG08285.1"/>
    <property type="molecule type" value="Genomic_DNA"/>
</dbReference>
<organism evidence="3 4">
    <name type="scientific">Flammeovirga kamogawensis</name>
    <dbReference type="NCBI Taxonomy" id="373891"/>
    <lineage>
        <taxon>Bacteria</taxon>
        <taxon>Pseudomonadati</taxon>
        <taxon>Bacteroidota</taxon>
        <taxon>Cytophagia</taxon>
        <taxon>Cytophagales</taxon>
        <taxon>Flammeovirgaceae</taxon>
        <taxon>Flammeovirga</taxon>
    </lineage>
</organism>
<evidence type="ECO:0000256" key="1">
    <source>
        <dbReference type="SAM" id="Phobius"/>
    </source>
</evidence>
<feature type="domain" description="Acyltransferase 3" evidence="2">
    <location>
        <begin position="12"/>
        <end position="361"/>
    </location>
</feature>
<feature type="transmembrane region" description="Helical" evidence="1">
    <location>
        <begin position="318"/>
        <end position="342"/>
    </location>
</feature>
<dbReference type="GO" id="GO:0016746">
    <property type="term" value="F:acyltransferase activity"/>
    <property type="evidence" value="ECO:0007669"/>
    <property type="project" value="UniProtKB-KW"/>
</dbReference>
<reference evidence="3 4" key="1">
    <citation type="submission" date="2021-05" db="EMBL/GenBank/DDBJ databases">
        <title>Comparative genomic studies on the polysaccharide-degrading batcterial strains of the Flammeovirga genus.</title>
        <authorList>
            <person name="Zewei F."/>
            <person name="Zheng Z."/>
            <person name="Yu L."/>
            <person name="Ruyue G."/>
            <person name="Yanhong M."/>
            <person name="Yuanyuan C."/>
            <person name="Jingyan G."/>
            <person name="Wenjun H."/>
        </authorList>
    </citation>
    <scope>NUCLEOTIDE SEQUENCE [LARGE SCALE GENOMIC DNA]</scope>
    <source>
        <strain evidence="3 4">YS10</strain>
    </source>
</reference>
<feature type="transmembrane region" description="Helical" evidence="1">
    <location>
        <begin position="255"/>
        <end position="277"/>
    </location>
</feature>
<keyword evidence="1" id="KW-1133">Transmembrane helix</keyword>
<keyword evidence="3" id="KW-0808">Transferase</keyword>
<dbReference type="InterPro" id="IPR050623">
    <property type="entry name" value="Glucan_succinyl_AcylTrfase"/>
</dbReference>
<keyword evidence="4" id="KW-1185">Reference proteome</keyword>
<feature type="transmembrane region" description="Helical" evidence="1">
    <location>
        <begin position="95"/>
        <end position="117"/>
    </location>
</feature>
<dbReference type="RefSeq" id="WP_144072209.1">
    <property type="nucleotide sequence ID" value="NZ_CP076128.1"/>
</dbReference>
<feature type="transmembrane region" description="Helical" evidence="1">
    <location>
        <begin position="283"/>
        <end position="306"/>
    </location>
</feature>